<dbReference type="STRING" id="103827.A0A0N5CZM5"/>
<evidence type="ECO:0000313" key="3">
    <source>
        <dbReference type="EMBL" id="VDN03246.1"/>
    </source>
</evidence>
<proteinExistence type="predicted"/>
<keyword evidence="1" id="KW-0812">Transmembrane</keyword>
<dbReference type="Gene3D" id="2.60.40.10">
    <property type="entry name" value="Immunoglobulins"/>
    <property type="match status" value="1"/>
</dbReference>
<dbReference type="InterPro" id="IPR013783">
    <property type="entry name" value="Ig-like_fold"/>
</dbReference>
<dbReference type="InterPro" id="IPR003598">
    <property type="entry name" value="Ig_sub2"/>
</dbReference>
<keyword evidence="1" id="KW-1133">Transmembrane helix</keyword>
<dbReference type="InterPro" id="IPR007110">
    <property type="entry name" value="Ig-like_dom"/>
</dbReference>
<evidence type="ECO:0000313" key="4">
    <source>
        <dbReference type="Proteomes" id="UP000276776"/>
    </source>
</evidence>
<accession>A0A0N5CZM5</accession>
<dbReference type="SMART" id="SM00408">
    <property type="entry name" value="IGc2"/>
    <property type="match status" value="1"/>
</dbReference>
<feature type="transmembrane region" description="Helical" evidence="1">
    <location>
        <begin position="156"/>
        <end position="183"/>
    </location>
</feature>
<dbReference type="WBParaSite" id="TCLT_0000595301-mRNA-1">
    <property type="protein sequence ID" value="TCLT_0000595301-mRNA-1"/>
    <property type="gene ID" value="TCLT_0000595301"/>
</dbReference>
<keyword evidence="4" id="KW-1185">Reference proteome</keyword>
<organism evidence="5">
    <name type="scientific">Thelazia callipaeda</name>
    <name type="common">Oriental eyeworm</name>
    <name type="synonym">Parasitic nematode</name>
    <dbReference type="NCBI Taxonomy" id="103827"/>
    <lineage>
        <taxon>Eukaryota</taxon>
        <taxon>Metazoa</taxon>
        <taxon>Ecdysozoa</taxon>
        <taxon>Nematoda</taxon>
        <taxon>Chromadorea</taxon>
        <taxon>Rhabditida</taxon>
        <taxon>Spirurina</taxon>
        <taxon>Spiruromorpha</taxon>
        <taxon>Thelazioidea</taxon>
        <taxon>Thelaziidae</taxon>
        <taxon>Thelazia</taxon>
    </lineage>
</organism>
<protein>
    <submittedName>
        <fullName evidence="5">Ig-like domain-containing protein</fullName>
    </submittedName>
</protein>
<dbReference type="EMBL" id="UYYF01004375">
    <property type="protein sequence ID" value="VDN03246.1"/>
    <property type="molecule type" value="Genomic_DNA"/>
</dbReference>
<dbReference type="InterPro" id="IPR003599">
    <property type="entry name" value="Ig_sub"/>
</dbReference>
<feature type="domain" description="Ig-like" evidence="2">
    <location>
        <begin position="10"/>
        <end position="104"/>
    </location>
</feature>
<evidence type="ECO:0000256" key="1">
    <source>
        <dbReference type="SAM" id="Phobius"/>
    </source>
</evidence>
<dbReference type="Proteomes" id="UP000276776">
    <property type="component" value="Unassembled WGS sequence"/>
</dbReference>
<dbReference type="Pfam" id="PF07679">
    <property type="entry name" value="I-set"/>
    <property type="match status" value="1"/>
</dbReference>
<dbReference type="InterPro" id="IPR036179">
    <property type="entry name" value="Ig-like_dom_sf"/>
</dbReference>
<dbReference type="OMA" id="MHIREIT"/>
<evidence type="ECO:0000313" key="5">
    <source>
        <dbReference type="WBParaSite" id="TCLT_0000595301-mRNA-1"/>
    </source>
</evidence>
<name>A0A0N5CZM5_THECL</name>
<dbReference type="SUPFAM" id="SSF48726">
    <property type="entry name" value="Immunoglobulin"/>
    <property type="match status" value="1"/>
</dbReference>
<dbReference type="SMART" id="SM00409">
    <property type="entry name" value="IG"/>
    <property type="match status" value="1"/>
</dbReference>
<dbReference type="OrthoDB" id="643377at2759"/>
<evidence type="ECO:0000259" key="2">
    <source>
        <dbReference type="PROSITE" id="PS50835"/>
    </source>
</evidence>
<dbReference type="PROSITE" id="PS50835">
    <property type="entry name" value="IG_LIKE"/>
    <property type="match status" value="1"/>
</dbReference>
<dbReference type="AlphaFoldDB" id="A0A0N5CZM5"/>
<dbReference type="InterPro" id="IPR013098">
    <property type="entry name" value="Ig_I-set"/>
</dbReference>
<reference evidence="3 4" key="2">
    <citation type="submission" date="2018-11" db="EMBL/GenBank/DDBJ databases">
        <authorList>
            <consortium name="Pathogen Informatics"/>
        </authorList>
    </citation>
    <scope>NUCLEOTIDE SEQUENCE [LARGE SCALE GENOMIC DNA]</scope>
</reference>
<reference evidence="5" key="1">
    <citation type="submission" date="2017-02" db="UniProtKB">
        <authorList>
            <consortium name="WormBaseParasite"/>
        </authorList>
    </citation>
    <scope>IDENTIFICATION</scope>
</reference>
<gene>
    <name evidence="3" type="ORF">TCLT_LOCUS5942</name>
</gene>
<keyword evidence="1" id="KW-0472">Membrane</keyword>
<sequence length="271" mass="31168">MIKRDFACGPVIAAPLEEIHKIREGDTVSFVCIVWGDPQPLVEWHKSNYSTQIYSDNDRILIETSLANNRTYHLMHIREITPQDESIYWCKASTGFFSTSKYFNLQVMEANTPNTVDNNPLSFLTNNKDYSLKSRDKFQKLLQSVQQQQQQQVKPIWQLMLLCLLSFAVVLFFVVCTICLVYWRQTQNNIINLVNNNELEKVIQPSTLMNEKVIESISNFEQLNSETSHSVSDQTPSVNVSYRSGQELARKAPLAQYDCDTCKLPLVQTSL</sequence>